<keyword evidence="2" id="KW-1185">Reference proteome</keyword>
<organism evidence="1 2">
    <name type="scientific">Albidovulum sediminicola</name>
    <dbReference type="NCBI Taxonomy" id="2984331"/>
    <lineage>
        <taxon>Bacteria</taxon>
        <taxon>Pseudomonadati</taxon>
        <taxon>Pseudomonadota</taxon>
        <taxon>Alphaproteobacteria</taxon>
        <taxon>Rhodobacterales</taxon>
        <taxon>Paracoccaceae</taxon>
        <taxon>Albidovulum</taxon>
    </lineage>
</organism>
<name>A0ABT2Z4F5_9RHOB</name>
<gene>
    <name evidence="1" type="ORF">OE647_14970</name>
</gene>
<proteinExistence type="predicted"/>
<comment type="caution">
    <text evidence="1">The sequence shown here is derived from an EMBL/GenBank/DDBJ whole genome shotgun (WGS) entry which is preliminary data.</text>
</comment>
<evidence type="ECO:0000313" key="1">
    <source>
        <dbReference type="EMBL" id="MCV2866023.1"/>
    </source>
</evidence>
<dbReference type="Proteomes" id="UP001652503">
    <property type="component" value="Unassembled WGS sequence"/>
</dbReference>
<dbReference type="RefSeq" id="WP_263722549.1">
    <property type="nucleotide sequence ID" value="NZ_JAOWLA010000014.1"/>
</dbReference>
<accession>A0ABT2Z4F5</accession>
<sequence>MTPLHKSFDTYEGWIGHYKRMRRWQERAVRYAKGPLNYANDEAVDFVLAYFLWAHSLREWLIETGSVKKVEIDQLLADRPEWSICRDLANRSRHYDLKKNPTDKHWILALRLDLNALMAGKQEHQFWYVLHDGQYREIPDCVNAVARMWEETLDRLGLERGLQ</sequence>
<evidence type="ECO:0000313" key="2">
    <source>
        <dbReference type="Proteomes" id="UP001652503"/>
    </source>
</evidence>
<protein>
    <submittedName>
        <fullName evidence="1">Uncharacterized protein</fullName>
    </submittedName>
</protein>
<reference evidence="1 2" key="1">
    <citation type="submission" date="2022-10" db="EMBL/GenBank/DDBJ databases">
        <title>Defluviimonas sp. nov., isolated from ocean surface water.</title>
        <authorList>
            <person name="He W."/>
            <person name="Wang L."/>
            <person name="Zhang D.-F."/>
        </authorList>
    </citation>
    <scope>NUCLEOTIDE SEQUENCE [LARGE SCALE GENOMIC DNA]</scope>
    <source>
        <strain evidence="1 2">WL0075</strain>
    </source>
</reference>
<dbReference type="EMBL" id="JAOWLA010000014">
    <property type="protein sequence ID" value="MCV2866023.1"/>
    <property type="molecule type" value="Genomic_DNA"/>
</dbReference>